<keyword evidence="2" id="KW-0677">Repeat</keyword>
<keyword evidence="1 3" id="KW-0853">WD repeat</keyword>
<protein>
    <submittedName>
        <fullName evidence="4">WD40 repeat-containing</fullName>
    </submittedName>
</protein>
<dbReference type="PRINTS" id="PR00320">
    <property type="entry name" value="GPROTEINBRPT"/>
</dbReference>
<keyword evidence="5" id="KW-1185">Reference proteome</keyword>
<feature type="repeat" description="WD" evidence="3">
    <location>
        <begin position="1"/>
        <end position="28"/>
    </location>
</feature>
<dbReference type="Pfam" id="PF00400">
    <property type="entry name" value="WD40"/>
    <property type="match status" value="2"/>
</dbReference>
<reference evidence="4 5" key="1">
    <citation type="journal article" date="2018" name="Sci. Rep.">
        <title>Genomic signatures of local adaptation to the degree of environmental predictability in rotifers.</title>
        <authorList>
            <person name="Franch-Gras L."/>
            <person name="Hahn C."/>
            <person name="Garcia-Roger E.M."/>
            <person name="Carmona M.J."/>
            <person name="Serra M."/>
            <person name="Gomez A."/>
        </authorList>
    </citation>
    <scope>NUCLEOTIDE SEQUENCE [LARGE SCALE GENOMIC DNA]</scope>
    <source>
        <strain evidence="4">HYR1</strain>
    </source>
</reference>
<accession>A0A3M7RI85</accession>
<proteinExistence type="predicted"/>
<dbReference type="InterPro" id="IPR036322">
    <property type="entry name" value="WD40_repeat_dom_sf"/>
</dbReference>
<evidence type="ECO:0000256" key="3">
    <source>
        <dbReference type="PROSITE-ProRule" id="PRU00221"/>
    </source>
</evidence>
<dbReference type="InterPro" id="IPR015943">
    <property type="entry name" value="WD40/YVTN_repeat-like_dom_sf"/>
</dbReference>
<evidence type="ECO:0000256" key="1">
    <source>
        <dbReference type="ARBA" id="ARBA00022574"/>
    </source>
</evidence>
<evidence type="ECO:0000313" key="5">
    <source>
        <dbReference type="Proteomes" id="UP000276133"/>
    </source>
</evidence>
<evidence type="ECO:0000256" key="2">
    <source>
        <dbReference type="ARBA" id="ARBA00022737"/>
    </source>
</evidence>
<dbReference type="PANTHER" id="PTHR44489">
    <property type="match status" value="1"/>
</dbReference>
<dbReference type="PROSITE" id="PS50082">
    <property type="entry name" value="WD_REPEATS_2"/>
    <property type="match status" value="2"/>
</dbReference>
<dbReference type="PANTHER" id="PTHR44489:SF11">
    <property type="entry name" value="WD REPEAT DOMAIN 86"/>
    <property type="match status" value="1"/>
</dbReference>
<dbReference type="STRING" id="10195.A0A3M7RI85"/>
<feature type="non-terminal residue" evidence="4">
    <location>
        <position position="65"/>
    </location>
</feature>
<gene>
    <name evidence="4" type="ORF">BpHYR1_026557</name>
</gene>
<dbReference type="SUPFAM" id="SSF50978">
    <property type="entry name" value="WD40 repeat-like"/>
    <property type="match status" value="1"/>
</dbReference>
<dbReference type="SMART" id="SM00320">
    <property type="entry name" value="WD40"/>
    <property type="match status" value="1"/>
</dbReference>
<dbReference type="AlphaFoldDB" id="A0A3M7RI85"/>
<organism evidence="4 5">
    <name type="scientific">Brachionus plicatilis</name>
    <name type="common">Marine rotifer</name>
    <name type="synonym">Brachionus muelleri</name>
    <dbReference type="NCBI Taxonomy" id="10195"/>
    <lineage>
        <taxon>Eukaryota</taxon>
        <taxon>Metazoa</taxon>
        <taxon>Spiralia</taxon>
        <taxon>Gnathifera</taxon>
        <taxon>Rotifera</taxon>
        <taxon>Eurotatoria</taxon>
        <taxon>Monogononta</taxon>
        <taxon>Pseudotrocha</taxon>
        <taxon>Ploima</taxon>
        <taxon>Brachionidae</taxon>
        <taxon>Brachionus</taxon>
    </lineage>
</organism>
<dbReference type="Proteomes" id="UP000276133">
    <property type="component" value="Unassembled WGS sequence"/>
</dbReference>
<evidence type="ECO:0000313" key="4">
    <source>
        <dbReference type="EMBL" id="RNA23008.1"/>
    </source>
</evidence>
<comment type="caution">
    <text evidence="4">The sequence shown here is derived from an EMBL/GenBank/DDBJ whole genome shotgun (WGS) entry which is preliminary data.</text>
</comment>
<dbReference type="Gene3D" id="2.130.10.10">
    <property type="entry name" value="YVTN repeat-like/Quinoprotein amine dehydrogenase"/>
    <property type="match status" value="1"/>
</dbReference>
<dbReference type="InterPro" id="IPR020472">
    <property type="entry name" value="WD40_PAC1"/>
</dbReference>
<dbReference type="InterPro" id="IPR001680">
    <property type="entry name" value="WD40_rpt"/>
</dbReference>
<dbReference type="EMBL" id="REGN01003362">
    <property type="protein sequence ID" value="RNA23008.1"/>
    <property type="molecule type" value="Genomic_DNA"/>
</dbReference>
<sequence length="65" mass="7514">MQDGKIVSGSSDKTIKIWDKDTFECLKTINGHNSYVNCLAIMQDWKIVSRSSDKTIKIWDKDTFE</sequence>
<name>A0A3M7RI85_BRAPC</name>
<feature type="repeat" description="WD" evidence="3">
    <location>
        <begin position="29"/>
        <end position="65"/>
    </location>
</feature>
<dbReference type="InterPro" id="IPR044715">
    <property type="entry name" value="WDR86-like"/>
</dbReference>
<dbReference type="OrthoDB" id="19711at2759"/>
<dbReference type="PROSITE" id="PS50294">
    <property type="entry name" value="WD_REPEATS_REGION"/>
    <property type="match status" value="1"/>
</dbReference>